<dbReference type="AlphaFoldDB" id="A0A1J1J4M3"/>
<keyword evidence="2" id="KW-1185">Reference proteome</keyword>
<proteinExistence type="predicted"/>
<accession>A0A1J1J4M3</accession>
<gene>
    <name evidence="1" type="ORF">CLUMA_CG020326</name>
</gene>
<sequence>MRGKSVLQSLQGSTTMKREKIKLNCEYIHWKRHVRNENVKALLVYFTGSELFTNHHTCIRQACCGRRNSNRKSHNRINGCCNQ</sequence>
<evidence type="ECO:0000313" key="1">
    <source>
        <dbReference type="EMBL" id="CRL07347.1"/>
    </source>
</evidence>
<dbReference type="EMBL" id="CVRI01000070">
    <property type="protein sequence ID" value="CRL07347.1"/>
    <property type="molecule type" value="Genomic_DNA"/>
</dbReference>
<name>A0A1J1J4M3_9DIPT</name>
<evidence type="ECO:0000313" key="2">
    <source>
        <dbReference type="Proteomes" id="UP000183832"/>
    </source>
</evidence>
<organism evidence="1 2">
    <name type="scientific">Clunio marinus</name>
    <dbReference type="NCBI Taxonomy" id="568069"/>
    <lineage>
        <taxon>Eukaryota</taxon>
        <taxon>Metazoa</taxon>
        <taxon>Ecdysozoa</taxon>
        <taxon>Arthropoda</taxon>
        <taxon>Hexapoda</taxon>
        <taxon>Insecta</taxon>
        <taxon>Pterygota</taxon>
        <taxon>Neoptera</taxon>
        <taxon>Endopterygota</taxon>
        <taxon>Diptera</taxon>
        <taxon>Nematocera</taxon>
        <taxon>Chironomoidea</taxon>
        <taxon>Chironomidae</taxon>
        <taxon>Clunio</taxon>
    </lineage>
</organism>
<reference evidence="1 2" key="1">
    <citation type="submission" date="2015-04" db="EMBL/GenBank/DDBJ databases">
        <authorList>
            <person name="Syromyatnikov M.Y."/>
            <person name="Popov V.N."/>
        </authorList>
    </citation>
    <scope>NUCLEOTIDE SEQUENCE [LARGE SCALE GENOMIC DNA]</scope>
</reference>
<protein>
    <submittedName>
        <fullName evidence="1">CLUMA_CG020326, isoform A</fullName>
    </submittedName>
</protein>
<dbReference type="Proteomes" id="UP000183832">
    <property type="component" value="Unassembled WGS sequence"/>
</dbReference>